<dbReference type="Proteomes" id="UP000029999">
    <property type="component" value="Unassembled WGS sequence"/>
</dbReference>
<dbReference type="EMBL" id="JRQD01000005">
    <property type="protein sequence ID" value="KGM06292.1"/>
    <property type="molecule type" value="Genomic_DNA"/>
</dbReference>
<organism evidence="1 2">
    <name type="scientific">Methylophaga thiooxydans</name>
    <dbReference type="NCBI Taxonomy" id="392484"/>
    <lineage>
        <taxon>Bacteria</taxon>
        <taxon>Pseudomonadati</taxon>
        <taxon>Pseudomonadota</taxon>
        <taxon>Gammaproteobacteria</taxon>
        <taxon>Thiotrichales</taxon>
        <taxon>Piscirickettsiaceae</taxon>
        <taxon>Methylophaga</taxon>
    </lineage>
</organism>
<protein>
    <submittedName>
        <fullName evidence="1">Uncharacterized protein</fullName>
    </submittedName>
</protein>
<proteinExistence type="predicted"/>
<gene>
    <name evidence="1" type="ORF">LP43_2166</name>
</gene>
<dbReference type="AlphaFoldDB" id="A0A0A0BF58"/>
<sequence length="49" mass="5566">MHLLMCGQCRMFVKQLDLTVTTLGKMQTTESSADLNDLAKKLQKIHSEK</sequence>
<comment type="caution">
    <text evidence="1">The sequence shown here is derived from an EMBL/GenBank/DDBJ whole genome shotgun (WGS) entry which is preliminary data.</text>
</comment>
<evidence type="ECO:0000313" key="2">
    <source>
        <dbReference type="Proteomes" id="UP000029999"/>
    </source>
</evidence>
<evidence type="ECO:0000313" key="1">
    <source>
        <dbReference type="EMBL" id="KGM06292.1"/>
    </source>
</evidence>
<accession>A0A0A0BF58</accession>
<name>A0A0A0BF58_9GAMM</name>
<reference evidence="1 2" key="1">
    <citation type="submission" date="2014-09" db="EMBL/GenBank/DDBJ databases">
        <authorList>
            <person name="Grob C."/>
            <person name="Taubert M."/>
            <person name="Howat A.M."/>
            <person name="Burns O.J."/>
            <person name="Dixon J.L."/>
            <person name="Chen Y."/>
            <person name="Murrell J.C."/>
        </authorList>
    </citation>
    <scope>NUCLEOTIDE SEQUENCE [LARGE SCALE GENOMIC DNA]</scope>
    <source>
        <strain evidence="1">L4</strain>
    </source>
</reference>